<keyword evidence="2" id="KW-1185">Reference proteome</keyword>
<protein>
    <submittedName>
        <fullName evidence="1">Uncharacterized protein</fullName>
    </submittedName>
</protein>
<reference evidence="1" key="1">
    <citation type="journal article" date="2021" name="bioRxiv">
        <title>Whole Genome Assembly and Annotation of Northern Wild Rice, Zizania palustris L., Supports a Whole Genome Duplication in the Zizania Genus.</title>
        <authorList>
            <person name="Haas M."/>
            <person name="Kono T."/>
            <person name="Macchietto M."/>
            <person name="Millas R."/>
            <person name="McGilp L."/>
            <person name="Shao M."/>
            <person name="Duquette J."/>
            <person name="Hirsch C.N."/>
            <person name="Kimball J."/>
        </authorList>
    </citation>
    <scope>NUCLEOTIDE SEQUENCE</scope>
    <source>
        <tissue evidence="1">Fresh leaf tissue</tissue>
    </source>
</reference>
<gene>
    <name evidence="1" type="ORF">GUJ93_ZPchr0009g2266</name>
</gene>
<name>A0A8J5RSQ2_ZIZPA</name>
<dbReference type="AlphaFoldDB" id="A0A8J5RSQ2"/>
<dbReference type="Proteomes" id="UP000729402">
    <property type="component" value="Unassembled WGS sequence"/>
</dbReference>
<dbReference type="PANTHER" id="PTHR46450">
    <property type="entry name" value="INACTIVE HISTONE-LYSINE N-METHYLTRANSFERASE SUVR1-RELATED"/>
    <property type="match status" value="1"/>
</dbReference>
<comment type="caution">
    <text evidence="1">The sequence shown here is derived from an EMBL/GenBank/DDBJ whole genome shotgun (WGS) entry which is preliminary data.</text>
</comment>
<reference evidence="1" key="2">
    <citation type="submission" date="2021-02" db="EMBL/GenBank/DDBJ databases">
        <authorList>
            <person name="Kimball J.A."/>
            <person name="Haas M.W."/>
            <person name="Macchietto M."/>
            <person name="Kono T."/>
            <person name="Duquette J."/>
            <person name="Shao M."/>
        </authorList>
    </citation>
    <scope>NUCLEOTIDE SEQUENCE</scope>
    <source>
        <tissue evidence="1">Fresh leaf tissue</tissue>
    </source>
</reference>
<organism evidence="1 2">
    <name type="scientific">Zizania palustris</name>
    <name type="common">Northern wild rice</name>
    <dbReference type="NCBI Taxonomy" id="103762"/>
    <lineage>
        <taxon>Eukaryota</taxon>
        <taxon>Viridiplantae</taxon>
        <taxon>Streptophyta</taxon>
        <taxon>Embryophyta</taxon>
        <taxon>Tracheophyta</taxon>
        <taxon>Spermatophyta</taxon>
        <taxon>Magnoliopsida</taxon>
        <taxon>Liliopsida</taxon>
        <taxon>Poales</taxon>
        <taxon>Poaceae</taxon>
        <taxon>BOP clade</taxon>
        <taxon>Oryzoideae</taxon>
        <taxon>Oryzeae</taxon>
        <taxon>Zizaniinae</taxon>
        <taxon>Zizania</taxon>
    </lineage>
</organism>
<dbReference type="EMBL" id="JAAALK010000289">
    <property type="protein sequence ID" value="KAG8051008.1"/>
    <property type="molecule type" value="Genomic_DNA"/>
</dbReference>
<dbReference type="PANTHER" id="PTHR46450:SF24">
    <property type="entry name" value="HISTONE-LYSINE N-METHYLTRANSFERASE SUVR4"/>
    <property type="match status" value="1"/>
</dbReference>
<accession>A0A8J5RSQ2</accession>
<evidence type="ECO:0000313" key="1">
    <source>
        <dbReference type="EMBL" id="KAG8051008.1"/>
    </source>
</evidence>
<evidence type="ECO:0000313" key="2">
    <source>
        <dbReference type="Proteomes" id="UP000729402"/>
    </source>
</evidence>
<sequence>MKLNQSSVEDTLLGNLSRNAGVNVVVICNVVQIPVEVETPDHHYYHLAFFTTKKMEAFEELTWVVSAVPQARKASLA</sequence>
<proteinExistence type="predicted"/>